<organism>
    <name type="scientific">Physcomitrium patens</name>
    <name type="common">Spreading-leaved earth moss</name>
    <name type="synonym">Physcomitrella patens</name>
    <dbReference type="NCBI Taxonomy" id="3218"/>
    <lineage>
        <taxon>Eukaryota</taxon>
        <taxon>Viridiplantae</taxon>
        <taxon>Streptophyta</taxon>
        <taxon>Embryophyta</taxon>
        <taxon>Bryophyta</taxon>
        <taxon>Bryophytina</taxon>
        <taxon>Bryopsida</taxon>
        <taxon>Funariidae</taxon>
        <taxon>Funariales</taxon>
        <taxon>Funariaceae</taxon>
        <taxon>Physcomitrium</taxon>
    </lineage>
</organism>
<keyword evidence="1" id="KW-0732">Signal</keyword>
<proteinExistence type="predicted"/>
<reference evidence="2" key="1">
    <citation type="journal article" date="2008" name="Science">
        <title>The Physcomitrella genome reveals evolutionary insights into the conquest of land by plants.</title>
        <authorList>
            <person name="Rensing S."/>
            <person name="Lang D."/>
            <person name="Zimmer A."/>
            <person name="Terry A."/>
            <person name="Salamov A."/>
            <person name="Shapiro H."/>
            <person name="Nishiyama T."/>
            <person name="Perroud P.-F."/>
            <person name="Lindquist E."/>
            <person name="Kamisugi Y."/>
            <person name="Tanahashi T."/>
            <person name="Sakakibara K."/>
            <person name="Fujita T."/>
            <person name="Oishi K."/>
            <person name="Shin-I T."/>
            <person name="Kuroki Y."/>
            <person name="Toyoda A."/>
            <person name="Suzuki Y."/>
            <person name="Hashimoto A."/>
            <person name="Yamaguchi K."/>
            <person name="Sugano A."/>
            <person name="Kohara Y."/>
            <person name="Fujiyama A."/>
            <person name="Anterola A."/>
            <person name="Aoki S."/>
            <person name="Ashton N."/>
            <person name="Barbazuk W.B."/>
            <person name="Barker E."/>
            <person name="Bennetzen J."/>
            <person name="Bezanilla M."/>
            <person name="Blankenship R."/>
            <person name="Cho S.H."/>
            <person name="Dutcher S."/>
            <person name="Estelle M."/>
            <person name="Fawcett J.A."/>
            <person name="Gundlach H."/>
            <person name="Hanada K."/>
            <person name="Heyl A."/>
            <person name="Hicks K.A."/>
            <person name="Hugh J."/>
            <person name="Lohr M."/>
            <person name="Mayer K."/>
            <person name="Melkozernov A."/>
            <person name="Murata T."/>
            <person name="Nelson D."/>
            <person name="Pils B."/>
            <person name="Prigge M."/>
            <person name="Reiss B."/>
            <person name="Renner T."/>
            <person name="Rombauts S."/>
            <person name="Rushton P."/>
            <person name="Sanderfoot A."/>
            <person name="Schween G."/>
            <person name="Shiu S.-H."/>
            <person name="Stueber K."/>
            <person name="Theodoulou F.L."/>
            <person name="Tu H."/>
            <person name="Van de Peer Y."/>
            <person name="Verrier P.J."/>
            <person name="Waters E."/>
            <person name="Wood A."/>
            <person name="Yang L."/>
            <person name="Cove D."/>
            <person name="Cuming A."/>
            <person name="Hasebe M."/>
            <person name="Lucas S."/>
            <person name="Mishler D.B."/>
            <person name="Reski R."/>
            <person name="Grigoriev I."/>
            <person name="Quatrano R.S."/>
            <person name="Boore J.L."/>
        </authorList>
    </citation>
    <scope>NUCLEOTIDE SEQUENCE [LARGE SCALE GENOMIC DNA]</scope>
</reference>
<dbReference type="EMBL" id="DS545411">
    <property type="protein sequence ID" value="EDQ49287.1"/>
    <property type="molecule type" value="Genomic_DNA"/>
</dbReference>
<feature type="chain" id="PRO_5002744440" evidence="1">
    <location>
        <begin position="25"/>
        <end position="133"/>
    </location>
</feature>
<evidence type="ECO:0000256" key="1">
    <source>
        <dbReference type="SAM" id="SignalP"/>
    </source>
</evidence>
<sequence length="133" mass="14723">MAFGCARAASCHAVCLLLELCCLGLRCPSMQRGWRVQRPRHELAKRLTYSGIFARAAGLPWRVWCSWSVRHQRCRALIPSIQPVGIWGSWSTYTQQAILRCGEQGHVQLAEVVVSPCTNTAQLCAAVGETLAQ</sequence>
<feature type="signal peptide" evidence="1">
    <location>
        <begin position="1"/>
        <end position="24"/>
    </location>
</feature>
<evidence type="ECO:0000313" key="2">
    <source>
        <dbReference type="EMBL" id="EDQ49287.1"/>
    </source>
</evidence>
<name>A9U4W8_PHYPA</name>
<protein>
    <submittedName>
        <fullName evidence="2">Predicted protein</fullName>
    </submittedName>
</protein>
<feature type="non-terminal residue" evidence="2">
    <location>
        <position position="133"/>
    </location>
</feature>
<dbReference type="AlphaFoldDB" id="A9U4W8"/>
<gene>
    <name evidence="2" type="ORF">PHYPADRAFT_102181</name>
</gene>
<accession>A9U4W8</accession>